<keyword evidence="2" id="KW-1185">Reference proteome</keyword>
<reference evidence="1 2" key="1">
    <citation type="submission" date="2023-09" db="EMBL/GenBank/DDBJ databases">
        <authorList>
            <person name="Wang M."/>
        </authorList>
    </citation>
    <scope>NUCLEOTIDE SEQUENCE [LARGE SCALE GENOMIC DNA]</scope>
    <source>
        <strain evidence="1">GT-2023</strain>
        <tissue evidence="1">Liver</tissue>
    </source>
</reference>
<sequence length="82" mass="9088">MGNILCVKGGGVLLARSLSGPLWVCEMQLIWMVLHQCWCVAGVVEFLQVQSRHLHSYCELAIIHRPSAHVTPSLDTSHPRGL</sequence>
<protein>
    <recommendedName>
        <fullName evidence="3">Secreted protein</fullName>
    </recommendedName>
</protein>
<proteinExistence type="predicted"/>
<dbReference type="Proteomes" id="UP001558613">
    <property type="component" value="Unassembled WGS sequence"/>
</dbReference>
<comment type="caution">
    <text evidence="1">The sequence shown here is derived from an EMBL/GenBank/DDBJ whole genome shotgun (WGS) entry which is preliminary data.</text>
</comment>
<gene>
    <name evidence="1" type="ORF">QQF64_028095</name>
</gene>
<evidence type="ECO:0008006" key="3">
    <source>
        <dbReference type="Google" id="ProtNLM"/>
    </source>
</evidence>
<evidence type="ECO:0000313" key="2">
    <source>
        <dbReference type="Proteomes" id="UP001558613"/>
    </source>
</evidence>
<name>A0ABR3N5R1_9TELE</name>
<evidence type="ECO:0000313" key="1">
    <source>
        <dbReference type="EMBL" id="KAL1272233.1"/>
    </source>
</evidence>
<accession>A0ABR3N5R1</accession>
<dbReference type="EMBL" id="JAYMGO010000006">
    <property type="protein sequence ID" value="KAL1272233.1"/>
    <property type="molecule type" value="Genomic_DNA"/>
</dbReference>
<organism evidence="1 2">
    <name type="scientific">Cirrhinus molitorella</name>
    <name type="common">mud carp</name>
    <dbReference type="NCBI Taxonomy" id="172907"/>
    <lineage>
        <taxon>Eukaryota</taxon>
        <taxon>Metazoa</taxon>
        <taxon>Chordata</taxon>
        <taxon>Craniata</taxon>
        <taxon>Vertebrata</taxon>
        <taxon>Euteleostomi</taxon>
        <taxon>Actinopterygii</taxon>
        <taxon>Neopterygii</taxon>
        <taxon>Teleostei</taxon>
        <taxon>Ostariophysi</taxon>
        <taxon>Cypriniformes</taxon>
        <taxon>Cyprinidae</taxon>
        <taxon>Labeoninae</taxon>
        <taxon>Labeonini</taxon>
        <taxon>Cirrhinus</taxon>
    </lineage>
</organism>